<dbReference type="PANTHER" id="PTHR33737:SF16">
    <property type="entry name" value="DUF3741 DOMAIN-CONTAINING PROTEIN"/>
    <property type="match status" value="1"/>
</dbReference>
<dbReference type="STRING" id="3988.B9SD35"/>
<feature type="compositionally biased region" description="Low complexity" evidence="1">
    <location>
        <begin position="300"/>
        <end position="325"/>
    </location>
</feature>
<feature type="region of interest" description="Disordered" evidence="1">
    <location>
        <begin position="101"/>
        <end position="194"/>
    </location>
</feature>
<reference evidence="3" key="1">
    <citation type="journal article" date="2010" name="Nat. Biotechnol.">
        <title>Draft genome sequence of the oilseed species Ricinus communis.</title>
        <authorList>
            <person name="Chan A.P."/>
            <person name="Crabtree J."/>
            <person name="Zhao Q."/>
            <person name="Lorenzi H."/>
            <person name="Orvis J."/>
            <person name="Puiu D."/>
            <person name="Melake-Berhan A."/>
            <person name="Jones K.M."/>
            <person name="Redman J."/>
            <person name="Chen G."/>
            <person name="Cahoon E.B."/>
            <person name="Gedil M."/>
            <person name="Stanke M."/>
            <person name="Haas B.J."/>
            <person name="Wortman J.R."/>
            <person name="Fraser-Liggett C.M."/>
            <person name="Ravel J."/>
            <person name="Rabinowicz P.D."/>
        </authorList>
    </citation>
    <scope>NUCLEOTIDE SEQUENCE [LARGE SCALE GENOMIC DNA]</scope>
    <source>
        <strain evidence="3">cv. Hale</strain>
    </source>
</reference>
<proteinExistence type="predicted"/>
<protein>
    <submittedName>
        <fullName evidence="2">Uncharacterized protein</fullName>
    </submittedName>
</protein>
<organism evidence="2 3">
    <name type="scientific">Ricinus communis</name>
    <name type="common">Castor bean</name>
    <dbReference type="NCBI Taxonomy" id="3988"/>
    <lineage>
        <taxon>Eukaryota</taxon>
        <taxon>Viridiplantae</taxon>
        <taxon>Streptophyta</taxon>
        <taxon>Embryophyta</taxon>
        <taxon>Tracheophyta</taxon>
        <taxon>Spermatophyta</taxon>
        <taxon>Magnoliopsida</taxon>
        <taxon>eudicotyledons</taxon>
        <taxon>Gunneridae</taxon>
        <taxon>Pentapetalae</taxon>
        <taxon>rosids</taxon>
        <taxon>fabids</taxon>
        <taxon>Malpighiales</taxon>
        <taxon>Euphorbiaceae</taxon>
        <taxon>Acalyphoideae</taxon>
        <taxon>Acalypheae</taxon>
        <taxon>Ricinus</taxon>
    </lineage>
</organism>
<dbReference type="GO" id="GO:0008017">
    <property type="term" value="F:microtubule binding"/>
    <property type="evidence" value="ECO:0007669"/>
    <property type="project" value="InterPro"/>
</dbReference>
<gene>
    <name evidence="2" type="ORF">RCOM_1068440</name>
</gene>
<dbReference type="PANTHER" id="PTHR33737">
    <property type="entry name" value="OS05G0121800 PROTEIN"/>
    <property type="match status" value="1"/>
</dbReference>
<keyword evidence="3" id="KW-1185">Reference proteome</keyword>
<dbReference type="EMBL" id="EQ973925">
    <property type="protein sequence ID" value="EEF38473.1"/>
    <property type="molecule type" value="Genomic_DNA"/>
</dbReference>
<accession>B9SD35</accession>
<dbReference type="Proteomes" id="UP000008311">
    <property type="component" value="Unassembled WGS sequence"/>
</dbReference>
<dbReference type="eggNOG" id="ENOG502QWJZ">
    <property type="taxonomic scope" value="Eukaryota"/>
</dbReference>
<evidence type="ECO:0000313" key="3">
    <source>
        <dbReference type="Proteomes" id="UP000008311"/>
    </source>
</evidence>
<feature type="compositionally biased region" description="Low complexity" evidence="1">
    <location>
        <begin position="134"/>
        <end position="146"/>
    </location>
</feature>
<dbReference type="AlphaFoldDB" id="B9SD35"/>
<feature type="region of interest" description="Disordered" evidence="1">
    <location>
        <begin position="297"/>
        <end position="325"/>
    </location>
</feature>
<evidence type="ECO:0000313" key="2">
    <source>
        <dbReference type="EMBL" id="EEF38473.1"/>
    </source>
</evidence>
<evidence type="ECO:0000256" key="1">
    <source>
        <dbReference type="SAM" id="MobiDB-lite"/>
    </source>
</evidence>
<feature type="compositionally biased region" description="Basic and acidic residues" evidence="1">
    <location>
        <begin position="180"/>
        <end position="192"/>
    </location>
</feature>
<sequence>MRNTTRVFVHTDRDFLKSEPVFDLRKSLAWDSAFSNSPGVLDAEELSVINRGFRSPELALHPGVKEEILRSAESNSLVNSDGYSLGSLEIDLPDDIRASMRKSRNASSNGASSACKLKREKGREKSHVSRILDASSQNAASSGGSNPLSSRKPPKISSRANPSPILPSKRASLSASLSKMDNKATKSADGKHMAISKKMRLRESCSSISSSMPSANSPSAVFPAAPEEFARFCNASADFTRKSPSTPLRRTANFSLAASDSRFRTPLKYSVGNKSELVSSSDSIHLLTTPKSSIYTSPASSIDGWSSESSSSSVKQSSNSSVASPVNTPFREILERHHYGRPCLGHEIWETRIKNPQNNDILACSSPAPGNVSRKLRPSGLRMPSPKIGYFDAENSTGLAQNGGLKFHSGGQGTSSKTESGVSKANLSANRMRYSKHPSAGTITGPVSKSGMKNEGKICLREKRQPLKEHRVLRAYLLGACNKENIVSFENQVDDLSQRMGAIGFSRDLPAGFKGN</sequence>
<feature type="compositionally biased region" description="Low complexity" evidence="1">
    <location>
        <begin position="105"/>
        <end position="114"/>
    </location>
</feature>
<dbReference type="InParanoid" id="B9SD35"/>
<feature type="compositionally biased region" description="Low complexity" evidence="1">
    <location>
        <begin position="168"/>
        <end position="179"/>
    </location>
</feature>
<dbReference type="InterPro" id="IPR045882">
    <property type="entry name" value="GPT1/2"/>
</dbReference>
<name>B9SD35_RICCO</name>